<gene>
    <name evidence="1" type="ORF">UW53_C0015G0015</name>
</gene>
<dbReference type="EMBL" id="LCIR01000015">
    <property type="protein sequence ID" value="KKT59332.1"/>
    <property type="molecule type" value="Genomic_DNA"/>
</dbReference>
<evidence type="ECO:0000313" key="2">
    <source>
        <dbReference type="Proteomes" id="UP000034087"/>
    </source>
</evidence>
<protein>
    <submittedName>
        <fullName evidence="1">Uncharacterized protein</fullName>
    </submittedName>
</protein>
<name>A0A0G1KSK2_9BACT</name>
<dbReference type="AlphaFoldDB" id="A0A0G1KSK2"/>
<accession>A0A0G1KSK2</accession>
<comment type="caution">
    <text evidence="1">The sequence shown here is derived from an EMBL/GenBank/DDBJ whole genome shotgun (WGS) entry which is preliminary data.</text>
</comment>
<organism evidence="1 2">
    <name type="scientific">Candidatus Giovannonibacteria bacterium GW2011_GWA1_44_25</name>
    <dbReference type="NCBI Taxonomy" id="1618645"/>
    <lineage>
        <taxon>Bacteria</taxon>
        <taxon>Candidatus Giovannoniibacteriota</taxon>
    </lineage>
</organism>
<proteinExistence type="predicted"/>
<evidence type="ECO:0000313" key="1">
    <source>
        <dbReference type="EMBL" id="KKT59332.1"/>
    </source>
</evidence>
<dbReference type="Proteomes" id="UP000034087">
    <property type="component" value="Unassembled WGS sequence"/>
</dbReference>
<sequence>MGDVLSGKTLQYNSLIGNDTRKLLERAKELPSTKFLKDWVSACILSTDAIMDTLLFSGNKENEFKKNISKIDAAQSYEIRKILASSHLLAFINRKDNDKLFKKFNINIDTLQKEVFMVFMFSENDKNLFQEAQGNEHNLLDQVYKKAFKTNTQPSLELSLEIVSICGDSFERVFKKALEQMLKGKL</sequence>
<reference evidence="1 2" key="1">
    <citation type="journal article" date="2015" name="Nature">
        <title>rRNA introns, odd ribosomes, and small enigmatic genomes across a large radiation of phyla.</title>
        <authorList>
            <person name="Brown C.T."/>
            <person name="Hug L.A."/>
            <person name="Thomas B.C."/>
            <person name="Sharon I."/>
            <person name="Castelle C.J."/>
            <person name="Singh A."/>
            <person name="Wilkins M.J."/>
            <person name="Williams K.H."/>
            <person name="Banfield J.F."/>
        </authorList>
    </citation>
    <scope>NUCLEOTIDE SEQUENCE [LARGE SCALE GENOMIC DNA]</scope>
</reference>